<protein>
    <submittedName>
        <fullName evidence="1">Uncharacterized protein</fullName>
    </submittedName>
</protein>
<name>A0AAE1E0M1_9GAST</name>
<dbReference type="AlphaFoldDB" id="A0AAE1E0M1"/>
<evidence type="ECO:0000313" key="1">
    <source>
        <dbReference type="EMBL" id="KAK3789884.1"/>
    </source>
</evidence>
<sequence length="96" mass="10346">MTSILTEDLLRRAGILQDFEKSPFTPAHLSLSAAGPARLSCALGTVTSTRCRWQGKRLSVGATPERLIDCNPVTIQSCGALTILMVIPLMLPHICL</sequence>
<dbReference type="Proteomes" id="UP001283361">
    <property type="component" value="Unassembled WGS sequence"/>
</dbReference>
<reference evidence="1" key="1">
    <citation type="journal article" date="2023" name="G3 (Bethesda)">
        <title>A reference genome for the long-term kleptoplast-retaining sea slug Elysia crispata morphotype clarki.</title>
        <authorList>
            <person name="Eastman K.E."/>
            <person name="Pendleton A.L."/>
            <person name="Shaikh M.A."/>
            <person name="Suttiyut T."/>
            <person name="Ogas R."/>
            <person name="Tomko P."/>
            <person name="Gavelis G."/>
            <person name="Widhalm J.R."/>
            <person name="Wisecaver J.H."/>
        </authorList>
    </citation>
    <scope>NUCLEOTIDE SEQUENCE</scope>
    <source>
        <strain evidence="1">ECLA1</strain>
    </source>
</reference>
<evidence type="ECO:0000313" key="2">
    <source>
        <dbReference type="Proteomes" id="UP001283361"/>
    </source>
</evidence>
<proteinExistence type="predicted"/>
<organism evidence="1 2">
    <name type="scientific">Elysia crispata</name>
    <name type="common">lettuce slug</name>
    <dbReference type="NCBI Taxonomy" id="231223"/>
    <lineage>
        <taxon>Eukaryota</taxon>
        <taxon>Metazoa</taxon>
        <taxon>Spiralia</taxon>
        <taxon>Lophotrochozoa</taxon>
        <taxon>Mollusca</taxon>
        <taxon>Gastropoda</taxon>
        <taxon>Heterobranchia</taxon>
        <taxon>Euthyneura</taxon>
        <taxon>Panpulmonata</taxon>
        <taxon>Sacoglossa</taxon>
        <taxon>Placobranchoidea</taxon>
        <taxon>Plakobranchidae</taxon>
        <taxon>Elysia</taxon>
    </lineage>
</organism>
<gene>
    <name evidence="1" type="ORF">RRG08_060437</name>
</gene>
<comment type="caution">
    <text evidence="1">The sequence shown here is derived from an EMBL/GenBank/DDBJ whole genome shotgun (WGS) entry which is preliminary data.</text>
</comment>
<keyword evidence="2" id="KW-1185">Reference proteome</keyword>
<dbReference type="EMBL" id="JAWDGP010001626">
    <property type="protein sequence ID" value="KAK3789884.1"/>
    <property type="molecule type" value="Genomic_DNA"/>
</dbReference>
<accession>A0AAE1E0M1</accession>